<dbReference type="AlphaFoldDB" id="A0A0K2RWW0"/>
<dbReference type="EMBL" id="AP014938">
    <property type="protein sequence ID" value="BAS19304.1"/>
    <property type="molecule type" value="Genomic_DNA"/>
</dbReference>
<reference evidence="3" key="1">
    <citation type="submission" date="2015-08" db="EMBL/GenBank/DDBJ databases">
        <title>Complete genome sequence of Rothia mucilaginosa strain NUM-Rm6536.</title>
        <authorList>
            <person name="Nambu T."/>
        </authorList>
    </citation>
    <scope>NUCLEOTIDE SEQUENCE [LARGE SCALE GENOMIC DNA]</scope>
    <source>
        <strain evidence="3">NUM-Rm6536</strain>
    </source>
</reference>
<feature type="region of interest" description="Disordered" evidence="1">
    <location>
        <begin position="1"/>
        <end position="37"/>
    </location>
</feature>
<proteinExistence type="predicted"/>
<sequence length="37" mass="4080">MQFLKGGEESSSNLRQPNEKWSNIPVDPGDTFTLAKG</sequence>
<organism evidence="2">
    <name type="scientific">Rothia mucilaginosa</name>
    <dbReference type="NCBI Taxonomy" id="43675"/>
    <lineage>
        <taxon>Bacteria</taxon>
        <taxon>Bacillati</taxon>
        <taxon>Actinomycetota</taxon>
        <taxon>Actinomycetes</taxon>
        <taxon>Micrococcales</taxon>
        <taxon>Micrococcaceae</taxon>
        <taxon>Rothia</taxon>
    </lineage>
</organism>
<protein>
    <submittedName>
        <fullName evidence="2">Uncharacterized protein</fullName>
    </submittedName>
</protein>
<evidence type="ECO:0000313" key="2">
    <source>
        <dbReference type="EMBL" id="BAS19304.1"/>
    </source>
</evidence>
<dbReference type="PATRIC" id="fig|43675.28.peg.57"/>
<gene>
    <name evidence="2" type="ORF">RM6536_0057</name>
</gene>
<name>A0A0K2RWW0_9MICC</name>
<dbReference type="Proteomes" id="UP000066203">
    <property type="component" value="Chromosome"/>
</dbReference>
<accession>A0A0K2RWW0</accession>
<evidence type="ECO:0000256" key="1">
    <source>
        <dbReference type="SAM" id="MobiDB-lite"/>
    </source>
</evidence>
<feature type="compositionally biased region" description="Polar residues" evidence="1">
    <location>
        <begin position="9"/>
        <end position="21"/>
    </location>
</feature>
<evidence type="ECO:0000313" key="3">
    <source>
        <dbReference type="Proteomes" id="UP000066203"/>
    </source>
</evidence>